<evidence type="ECO:0008006" key="3">
    <source>
        <dbReference type="Google" id="ProtNLM"/>
    </source>
</evidence>
<keyword evidence="2" id="KW-1185">Reference proteome</keyword>
<dbReference type="EMBL" id="JAQMTI010000147">
    <property type="protein sequence ID" value="MDB9442151.1"/>
    <property type="molecule type" value="Genomic_DNA"/>
</dbReference>
<dbReference type="SUPFAM" id="SSF53335">
    <property type="entry name" value="S-adenosyl-L-methionine-dependent methyltransferases"/>
    <property type="match status" value="1"/>
</dbReference>
<sequence length="118" mass="13531">MGGGIILTVPQHPWLWSQADTYAHHVRRYIKQDLITKLQQTGFKVVKVTSFVSLLLPLMLLSRLNQRSSTNYDPTSELKISGTLNYLLEKILDVERWLIKLGFSFPWGGSLLVIAYKQ</sequence>
<accession>A0ABT4ZSQ2</accession>
<reference evidence="1 2" key="1">
    <citation type="submission" date="2023-01" db="EMBL/GenBank/DDBJ databases">
        <title>Genomes from the Australian National Cyanobacteria Reference Collection.</title>
        <authorList>
            <person name="Willis A."/>
            <person name="Lee E.M.F."/>
        </authorList>
    </citation>
    <scope>NUCLEOTIDE SEQUENCE [LARGE SCALE GENOMIC DNA]</scope>
    <source>
        <strain evidence="1 2">CS-549</strain>
    </source>
</reference>
<evidence type="ECO:0000313" key="2">
    <source>
        <dbReference type="Proteomes" id="UP001211711"/>
    </source>
</evidence>
<evidence type="ECO:0000313" key="1">
    <source>
        <dbReference type="EMBL" id="MDB9442151.1"/>
    </source>
</evidence>
<gene>
    <name evidence="1" type="ORF">PN497_12380</name>
</gene>
<dbReference type="InterPro" id="IPR029063">
    <property type="entry name" value="SAM-dependent_MTases_sf"/>
</dbReference>
<dbReference type="Proteomes" id="UP001211711">
    <property type="component" value="Unassembled WGS sequence"/>
</dbReference>
<dbReference type="RefSeq" id="WP_272110275.1">
    <property type="nucleotide sequence ID" value="NZ_JAQMTI010000147.1"/>
</dbReference>
<protein>
    <recommendedName>
        <fullName evidence="3">Type 11 methyltransferase</fullName>
    </recommendedName>
</protein>
<name>A0ABT4ZSQ2_9CYAN</name>
<proteinExistence type="predicted"/>
<organism evidence="1 2">
    <name type="scientific">Sphaerospermopsis kisseleviana CS-549</name>
    <dbReference type="NCBI Taxonomy" id="3021783"/>
    <lineage>
        <taxon>Bacteria</taxon>
        <taxon>Bacillati</taxon>
        <taxon>Cyanobacteriota</taxon>
        <taxon>Cyanophyceae</taxon>
        <taxon>Nostocales</taxon>
        <taxon>Aphanizomenonaceae</taxon>
        <taxon>Sphaerospermopsis</taxon>
        <taxon>Sphaerospermopsis kisseleviana</taxon>
    </lineage>
</organism>
<comment type="caution">
    <text evidence="1">The sequence shown here is derived from an EMBL/GenBank/DDBJ whole genome shotgun (WGS) entry which is preliminary data.</text>
</comment>